<dbReference type="Proteomes" id="UP000760494">
    <property type="component" value="Unassembled WGS sequence"/>
</dbReference>
<protein>
    <submittedName>
        <fullName evidence="2">Uncharacterized protein</fullName>
    </submittedName>
</protein>
<name>A0A9Q9UD18_FUSFU</name>
<accession>A0A9Q9UD18</accession>
<reference evidence="2" key="1">
    <citation type="submission" date="2019-05" db="EMBL/GenBank/DDBJ databases">
        <authorList>
            <person name="Piombo E."/>
        </authorList>
    </citation>
    <scope>NUCLEOTIDE SEQUENCE</scope>
    <source>
        <strain evidence="2">C2S</strain>
    </source>
</reference>
<feature type="coiled-coil region" evidence="1">
    <location>
        <begin position="55"/>
        <end position="82"/>
    </location>
</feature>
<evidence type="ECO:0000313" key="2">
    <source>
        <dbReference type="EMBL" id="VTT74622.1"/>
    </source>
</evidence>
<keyword evidence="1" id="KW-0175">Coiled coil</keyword>
<dbReference type="AlphaFoldDB" id="A0A9Q9UD18"/>
<comment type="caution">
    <text evidence="2">The sequence shown here is derived from an EMBL/GenBank/DDBJ whole genome shotgun (WGS) entry which is preliminary data.</text>
</comment>
<proteinExistence type="predicted"/>
<dbReference type="EMBL" id="CABFJX010000374">
    <property type="protein sequence ID" value="VTT74622.1"/>
    <property type="molecule type" value="Genomic_DNA"/>
</dbReference>
<evidence type="ECO:0000313" key="3">
    <source>
        <dbReference type="Proteomes" id="UP000760494"/>
    </source>
</evidence>
<sequence>MEGFDLMAHKTKKPSNNDRIYRSLPLDFILTPSSKCLLVTPIRNRLATAPNTSPSEADRRKMQDLELALAKTKRELEVFCMETNQTSSLLPVEDATQDNVPEYPDPEHDTDCQHYGSPYESEPVAQREHRNNIRAGASCVITRVLNAALQLQTRYTSTTTGSSNHGEWYVGSPEGGFMGAQISGSIEVLADRVREDWGCKRTFFKVFADRPEEFNHVLMNHTQMRKIYNSGYGVNTGKPAL</sequence>
<organism evidence="2 3">
    <name type="scientific">Fusarium fujikuroi</name>
    <name type="common">Bakanae and foot rot disease fungus</name>
    <name type="synonym">Gibberella fujikuroi</name>
    <dbReference type="NCBI Taxonomy" id="5127"/>
    <lineage>
        <taxon>Eukaryota</taxon>
        <taxon>Fungi</taxon>
        <taxon>Dikarya</taxon>
        <taxon>Ascomycota</taxon>
        <taxon>Pezizomycotina</taxon>
        <taxon>Sordariomycetes</taxon>
        <taxon>Hypocreomycetidae</taxon>
        <taxon>Hypocreales</taxon>
        <taxon>Nectriaceae</taxon>
        <taxon>Fusarium</taxon>
        <taxon>Fusarium fujikuroi species complex</taxon>
    </lineage>
</organism>
<evidence type="ECO:0000256" key="1">
    <source>
        <dbReference type="SAM" id="Coils"/>
    </source>
</evidence>
<gene>
    <name evidence="2" type="ORF">C2S_1808</name>
</gene>